<keyword evidence="1" id="KW-0645">Protease</keyword>
<dbReference type="InterPro" id="IPR008979">
    <property type="entry name" value="Galactose-bd-like_sf"/>
</dbReference>
<proteinExistence type="predicted"/>
<comment type="caution">
    <text evidence="5">The sequence shown here is derived from an EMBL/GenBank/DDBJ whole genome shotgun (WGS) entry which is preliminary data.</text>
</comment>
<reference evidence="5 6" key="1">
    <citation type="submission" date="2022-04" db="EMBL/GenBank/DDBJ databases">
        <title>Positive selection, recombination, and allopatry shape intraspecific diversity of widespread and dominant cyanobacteria.</title>
        <authorList>
            <person name="Wei J."/>
            <person name="Shu W."/>
            <person name="Hu C."/>
        </authorList>
    </citation>
    <scope>NUCLEOTIDE SEQUENCE [LARGE SCALE GENOMIC DNA]</scope>
    <source>
        <strain evidence="5 6">DQ-A4</strain>
    </source>
</reference>
<feature type="domain" description="P/Homo B" evidence="4">
    <location>
        <begin position="8"/>
        <end position="140"/>
    </location>
</feature>
<accession>A0ABV0K7I5</accession>
<feature type="compositionally biased region" description="Polar residues" evidence="3">
    <location>
        <begin position="24"/>
        <end position="33"/>
    </location>
</feature>
<dbReference type="EMBL" id="JAMPKX010000008">
    <property type="protein sequence ID" value="MEP0948720.1"/>
    <property type="molecule type" value="Genomic_DNA"/>
</dbReference>
<dbReference type="Gene3D" id="2.60.120.260">
    <property type="entry name" value="Galactose-binding domain-like"/>
    <property type="match status" value="1"/>
</dbReference>
<dbReference type="SUPFAM" id="SSF49785">
    <property type="entry name" value="Galactose-binding domain-like"/>
    <property type="match status" value="1"/>
</dbReference>
<organism evidence="5 6">
    <name type="scientific">Leptolyngbya subtilissima DQ-A4</name>
    <dbReference type="NCBI Taxonomy" id="2933933"/>
    <lineage>
        <taxon>Bacteria</taxon>
        <taxon>Bacillati</taxon>
        <taxon>Cyanobacteriota</taxon>
        <taxon>Cyanophyceae</taxon>
        <taxon>Leptolyngbyales</taxon>
        <taxon>Leptolyngbyaceae</taxon>
        <taxon>Leptolyngbya group</taxon>
        <taxon>Leptolyngbya</taxon>
    </lineage>
</organism>
<evidence type="ECO:0000259" key="4">
    <source>
        <dbReference type="PROSITE" id="PS51829"/>
    </source>
</evidence>
<dbReference type="InterPro" id="IPR002884">
    <property type="entry name" value="P_dom"/>
</dbReference>
<keyword evidence="2" id="KW-0378">Hydrolase</keyword>
<keyword evidence="6" id="KW-1185">Reference proteome</keyword>
<evidence type="ECO:0000256" key="3">
    <source>
        <dbReference type="SAM" id="MobiDB-lite"/>
    </source>
</evidence>
<dbReference type="Proteomes" id="UP001482513">
    <property type="component" value="Unassembled WGS sequence"/>
</dbReference>
<feature type="compositionally biased region" description="Low complexity" evidence="3">
    <location>
        <begin position="13"/>
        <end position="23"/>
    </location>
</feature>
<evidence type="ECO:0000256" key="1">
    <source>
        <dbReference type="ARBA" id="ARBA00022670"/>
    </source>
</evidence>
<dbReference type="PROSITE" id="PS51829">
    <property type="entry name" value="P_HOMO_B"/>
    <property type="match status" value="1"/>
</dbReference>
<protein>
    <submittedName>
        <fullName evidence="5">Proprotein convertase P-domain-containing protein</fullName>
    </submittedName>
</protein>
<gene>
    <name evidence="5" type="ORF">NC992_17690</name>
</gene>
<feature type="region of interest" description="Disordered" evidence="3">
    <location>
        <begin position="1"/>
        <end position="38"/>
    </location>
</feature>
<dbReference type="Pfam" id="PF01483">
    <property type="entry name" value="P_proprotein"/>
    <property type="match status" value="1"/>
</dbReference>
<evidence type="ECO:0000256" key="2">
    <source>
        <dbReference type="ARBA" id="ARBA00022801"/>
    </source>
</evidence>
<evidence type="ECO:0000313" key="5">
    <source>
        <dbReference type="EMBL" id="MEP0948720.1"/>
    </source>
</evidence>
<sequence>MREAQRRALPGRQVGQVVQQQNQTARSIPDNQPSGVESSVAVAVTGTVTDVQVEVSLDHPFLGDISLALVSPNGTTVLIQGRTLGRQTELRTTYTLQTTPVLMRLLGQPAQGTWRLRAVDNAPGATGQLLSWGLTLGVSG</sequence>
<name>A0ABV0K7I5_9CYAN</name>
<evidence type="ECO:0000313" key="6">
    <source>
        <dbReference type="Proteomes" id="UP001482513"/>
    </source>
</evidence>